<feature type="region of interest" description="Disordered" evidence="2">
    <location>
        <begin position="107"/>
        <end position="183"/>
    </location>
</feature>
<dbReference type="STRING" id="50429.A0A2B4RC81"/>
<feature type="region of interest" description="Disordered" evidence="2">
    <location>
        <begin position="1"/>
        <end position="50"/>
    </location>
</feature>
<protein>
    <submittedName>
        <fullName evidence="3">Uncharacterized protein</fullName>
    </submittedName>
</protein>
<dbReference type="GO" id="GO:0003677">
    <property type="term" value="F:DNA binding"/>
    <property type="evidence" value="ECO:0007669"/>
    <property type="project" value="UniProtKB-KW"/>
</dbReference>
<evidence type="ECO:0000313" key="4">
    <source>
        <dbReference type="Proteomes" id="UP000225706"/>
    </source>
</evidence>
<dbReference type="EMBL" id="LSMT01000873">
    <property type="protein sequence ID" value="PFX13905.1"/>
    <property type="molecule type" value="Genomic_DNA"/>
</dbReference>
<dbReference type="OrthoDB" id="5986938at2759"/>
<comment type="caution">
    <text evidence="3">The sequence shown here is derived from an EMBL/GenBank/DDBJ whole genome shotgun (WGS) entry which is preliminary data.</text>
</comment>
<feature type="compositionally biased region" description="Basic and acidic residues" evidence="2">
    <location>
        <begin position="15"/>
        <end position="34"/>
    </location>
</feature>
<reference evidence="4" key="1">
    <citation type="journal article" date="2017" name="bioRxiv">
        <title>Comparative analysis of the genomes of Stylophora pistillata and Acropora digitifera provides evidence for extensive differences between species of corals.</title>
        <authorList>
            <person name="Voolstra C.R."/>
            <person name="Li Y."/>
            <person name="Liew Y.J."/>
            <person name="Baumgarten S."/>
            <person name="Zoccola D."/>
            <person name="Flot J.-F."/>
            <person name="Tambutte S."/>
            <person name="Allemand D."/>
            <person name="Aranda M."/>
        </authorList>
    </citation>
    <scope>NUCLEOTIDE SEQUENCE [LARGE SCALE GENOMIC DNA]</scope>
</reference>
<dbReference type="AlphaFoldDB" id="A0A2B4RC81"/>
<organism evidence="3 4">
    <name type="scientific">Stylophora pistillata</name>
    <name type="common">Smooth cauliflower coral</name>
    <dbReference type="NCBI Taxonomy" id="50429"/>
    <lineage>
        <taxon>Eukaryota</taxon>
        <taxon>Metazoa</taxon>
        <taxon>Cnidaria</taxon>
        <taxon>Anthozoa</taxon>
        <taxon>Hexacorallia</taxon>
        <taxon>Scleractinia</taxon>
        <taxon>Astrocoeniina</taxon>
        <taxon>Pocilloporidae</taxon>
        <taxon>Stylophora</taxon>
    </lineage>
</organism>
<keyword evidence="1" id="KW-0238">DNA-binding</keyword>
<evidence type="ECO:0000256" key="2">
    <source>
        <dbReference type="SAM" id="MobiDB-lite"/>
    </source>
</evidence>
<name>A0A2B4RC81_STYPI</name>
<dbReference type="PANTHER" id="PTHR35617:SF3">
    <property type="entry name" value="CORE-BINDING (CB) DOMAIN-CONTAINING PROTEIN"/>
    <property type="match status" value="1"/>
</dbReference>
<accession>A0A2B4RC81</accession>
<proteinExistence type="predicted"/>
<sequence>MPKEALEITSKGKNKSKDRPLSVSQGEKKTELHLDGLAPNHPSTLTTHMATDNSVKPSELQQFGELLSKNMLAMPQSMQQSFSKITDLLWRITEEGEIFDDDEERVVEKRPEEMAGDIPVLKKRKAQLESEDNTPAESSKDEGTLHNISQSLKLEEKCSPKHNQKMSAENSGRGGRGDTYSAPLDNTDVVSHALENADQEPNSVNSARKPVDVTDKERLLSPLAQENEISCMSVIRNSLESKGYSHATTNIILSSWRLPSKAQYDSYIKRWVQFSTQRQINPISPLVEQAIKFLTELYSQGLGYSALNTARSALSAIILPVNNVVFGDNPYVKRFLKGVFQTRPSLPRYTKVWDVSLVLRLLCTLIPTEKLPFKELTYKLVMLVALVTAQRGQTTIVRHWFHGRGTHSIDIPVT</sequence>
<dbReference type="Gene3D" id="1.10.150.130">
    <property type="match status" value="1"/>
</dbReference>
<gene>
    <name evidence="3" type="ORF">AWC38_SpisGene21982</name>
</gene>
<evidence type="ECO:0000256" key="1">
    <source>
        <dbReference type="ARBA" id="ARBA00023125"/>
    </source>
</evidence>
<dbReference type="InterPro" id="IPR010998">
    <property type="entry name" value="Integrase_recombinase_N"/>
</dbReference>
<feature type="compositionally biased region" description="Polar residues" evidence="2">
    <location>
        <begin position="41"/>
        <end position="50"/>
    </location>
</feature>
<keyword evidence="4" id="KW-1185">Reference proteome</keyword>
<dbReference type="Proteomes" id="UP000225706">
    <property type="component" value="Unassembled WGS sequence"/>
</dbReference>
<dbReference type="PANTHER" id="PTHR35617">
    <property type="entry name" value="PHAGE_INTEGRASE DOMAIN-CONTAINING PROTEIN"/>
    <property type="match status" value="1"/>
</dbReference>
<evidence type="ECO:0000313" key="3">
    <source>
        <dbReference type="EMBL" id="PFX13905.1"/>
    </source>
</evidence>